<evidence type="ECO:0000256" key="4">
    <source>
        <dbReference type="ARBA" id="ARBA00022519"/>
    </source>
</evidence>
<dbReference type="InterPro" id="IPR027463">
    <property type="entry name" value="AcrB_DN_DC_subdom"/>
</dbReference>
<dbReference type="FunFam" id="1.20.1640.10:FF:000001">
    <property type="entry name" value="Efflux pump membrane transporter"/>
    <property type="match status" value="1"/>
</dbReference>
<keyword evidence="3" id="KW-1003">Cell membrane</keyword>
<feature type="transmembrane region" description="Helical" evidence="9">
    <location>
        <begin position="468"/>
        <end position="495"/>
    </location>
</feature>
<dbReference type="Gene3D" id="3.30.2090.10">
    <property type="entry name" value="Multidrug efflux transporter AcrB TolC docking domain, DN and DC subdomains"/>
    <property type="match status" value="2"/>
</dbReference>
<comment type="subcellular location">
    <subcellularLocation>
        <location evidence="1">Cell inner membrane</location>
        <topology evidence="1">Multi-pass membrane protein</topology>
    </subcellularLocation>
</comment>
<comment type="caution">
    <text evidence="10">The sequence shown here is derived from an EMBL/GenBank/DDBJ whole genome shotgun (WGS) entry which is preliminary data.</text>
</comment>
<name>A0A9D6V742_9BACT</name>
<keyword evidence="6 9" id="KW-1133">Transmembrane helix</keyword>
<protein>
    <submittedName>
        <fullName evidence="10">Efflux RND transporter permease subunit</fullName>
    </submittedName>
</protein>
<dbReference type="SUPFAM" id="SSF82866">
    <property type="entry name" value="Multidrug efflux transporter AcrB transmembrane domain"/>
    <property type="match status" value="2"/>
</dbReference>
<feature type="compositionally biased region" description="Polar residues" evidence="8">
    <location>
        <begin position="127"/>
        <end position="136"/>
    </location>
</feature>
<dbReference type="SUPFAM" id="SSF82714">
    <property type="entry name" value="Multidrug efflux transporter AcrB TolC docking domain, DN and DC subdomains"/>
    <property type="match status" value="2"/>
</dbReference>
<evidence type="ECO:0000256" key="2">
    <source>
        <dbReference type="ARBA" id="ARBA00022448"/>
    </source>
</evidence>
<organism evidence="10 11">
    <name type="scientific">Desulfomonile tiedjei</name>
    <dbReference type="NCBI Taxonomy" id="2358"/>
    <lineage>
        <taxon>Bacteria</taxon>
        <taxon>Pseudomonadati</taxon>
        <taxon>Thermodesulfobacteriota</taxon>
        <taxon>Desulfomonilia</taxon>
        <taxon>Desulfomonilales</taxon>
        <taxon>Desulfomonilaceae</taxon>
        <taxon>Desulfomonile</taxon>
    </lineage>
</organism>
<feature type="transmembrane region" description="Helical" evidence="9">
    <location>
        <begin position="993"/>
        <end position="1019"/>
    </location>
</feature>
<dbReference type="GO" id="GO:0042910">
    <property type="term" value="F:xenobiotic transmembrane transporter activity"/>
    <property type="evidence" value="ECO:0007669"/>
    <property type="project" value="TreeGrafter"/>
</dbReference>
<dbReference type="Gene3D" id="1.20.1640.10">
    <property type="entry name" value="Multidrug efflux transporter AcrB transmembrane domain"/>
    <property type="match status" value="2"/>
</dbReference>
<keyword evidence="2" id="KW-0813">Transport</keyword>
<keyword evidence="7 9" id="KW-0472">Membrane</keyword>
<evidence type="ECO:0000256" key="6">
    <source>
        <dbReference type="ARBA" id="ARBA00022989"/>
    </source>
</evidence>
<gene>
    <name evidence="10" type="ORF">HY912_17060</name>
</gene>
<dbReference type="Gene3D" id="3.30.70.1320">
    <property type="entry name" value="Multidrug efflux transporter AcrB pore domain like"/>
    <property type="match status" value="1"/>
</dbReference>
<feature type="transmembrane region" description="Helical" evidence="9">
    <location>
        <begin position="890"/>
        <end position="910"/>
    </location>
</feature>
<evidence type="ECO:0000313" key="11">
    <source>
        <dbReference type="Proteomes" id="UP000807825"/>
    </source>
</evidence>
<dbReference type="EMBL" id="JACRDE010000445">
    <property type="protein sequence ID" value="MBI5251201.1"/>
    <property type="molecule type" value="Genomic_DNA"/>
</dbReference>
<feature type="transmembrane region" description="Helical" evidence="9">
    <location>
        <begin position="962"/>
        <end position="981"/>
    </location>
</feature>
<evidence type="ECO:0000256" key="8">
    <source>
        <dbReference type="SAM" id="MobiDB-lite"/>
    </source>
</evidence>
<dbReference type="AlphaFoldDB" id="A0A9D6V742"/>
<feature type="transmembrane region" description="Helical" evidence="9">
    <location>
        <begin position="436"/>
        <end position="456"/>
    </location>
</feature>
<dbReference type="PANTHER" id="PTHR32063:SF21">
    <property type="entry name" value="MULTIDRUG RESISTANCE PROTEIN MDTB"/>
    <property type="match status" value="1"/>
</dbReference>
<feature type="transmembrane region" description="Helical" evidence="9">
    <location>
        <begin position="916"/>
        <end position="941"/>
    </location>
</feature>
<feature type="transmembrane region" description="Helical" evidence="9">
    <location>
        <begin position="368"/>
        <end position="388"/>
    </location>
</feature>
<feature type="transmembrane region" description="Helical" evidence="9">
    <location>
        <begin position="394"/>
        <end position="416"/>
    </location>
</feature>
<dbReference type="InterPro" id="IPR001036">
    <property type="entry name" value="Acrflvin-R"/>
</dbReference>
<feature type="transmembrane region" description="Helical" evidence="9">
    <location>
        <begin position="343"/>
        <end position="361"/>
    </location>
</feature>
<dbReference type="Pfam" id="PF00873">
    <property type="entry name" value="ACR_tran"/>
    <property type="match status" value="1"/>
</dbReference>
<proteinExistence type="predicted"/>
<evidence type="ECO:0000256" key="5">
    <source>
        <dbReference type="ARBA" id="ARBA00022692"/>
    </source>
</evidence>
<feature type="transmembrane region" description="Helical" evidence="9">
    <location>
        <begin position="12"/>
        <end position="30"/>
    </location>
</feature>
<dbReference type="Gene3D" id="3.30.70.1430">
    <property type="entry name" value="Multidrug efflux transporter AcrB pore domain"/>
    <property type="match status" value="2"/>
</dbReference>
<sequence length="1052" mass="115342">MTISEPFVRRPVMTIVLTASVILFGVLSYLQLPINDLPVVDYPVIQVQADYPGATPETMANNIATPLERQFMQISGLELVSSQNSQGHTNMSLQFALDKSIDAAATDVETAISQATGNLPSDLPSRPTLSKTNPNNEPMMFLTLTSDTVTAGELYDYAYTQVAQRISILSGVSRCSVFGTKSAVRIKANPGALWARGLSIEDLATAIQKGTSYSAAGQLDGPDDTILLRPRGQLENAQDYGNLIITSKDGAPVYLSDLAQVKESVEDERISSRFWFKGLPSPGATVTVAVFRQAGANAVDVANRIKELLPLINQELPASIQATINHDRSKTIASSIHDVQETLVIAFVVVVIVIFVFLGRVEDTLIPVVALPLSLLATFIVMSVLGYSLDNLSLMALTLAIGFLVDDAIVFLENTVRRMEAGEKALAATINSAKEISFTILSMTLSLAAVFIPLVFMSGLMGRIFREFAITIVVAILASGLISLTLTPLMCARLLKNRGEGCRRNWMERVMGALEKRVLNFYQTSLWWFLKRRWISVVIWFTCLAGTVWLFIIVPKAFLPVGDSGNLWGMLVGDEAASPERMRSAQQQAIDILDKTPGVRAAFSMTGNSQMTLSNQGVMVIFLDSPEERSPIQYMAGELMGKLSGIPGILAFLRPMPVLEISTGAVNRDQGQYSFCLSGLDANSVYEVSGRLMEKFREYPGFATVSTDYYPNMPSLEIDIRRNQAKTFGVSEQRVLSLLGKAYAQNYLYLIKKATDQYEVILEVEDKARSKPEDLTHLYIKSDDAKNLVPLDALITTKTVLGPQSVNHMNQFTSVTFSLNLQPGVAIGEATEFINRTASEVVPSTMRASLQGEASTFQNTIKDMTVLMALAVFVMYVILAILYESYIHPITVLSTLPTALFGGLLTLLLFNEQASLYAFVGMFMLMGIVKKNGIMIVDFALQRVEKGETAEQAIHDASMDRFRPIIMTTIAAIGGAVPIALGFGADAASRRPLGLVIVGGMVLSQFITLYITPVIYLYLEEFQEKVLDRTSFFRSRHSKQLSEVYATPRDES</sequence>
<evidence type="ECO:0000256" key="1">
    <source>
        <dbReference type="ARBA" id="ARBA00004429"/>
    </source>
</evidence>
<evidence type="ECO:0000256" key="3">
    <source>
        <dbReference type="ARBA" id="ARBA00022475"/>
    </source>
</evidence>
<feature type="transmembrane region" description="Helical" evidence="9">
    <location>
        <begin position="864"/>
        <end position="883"/>
    </location>
</feature>
<keyword evidence="5 9" id="KW-0812">Transmembrane</keyword>
<reference evidence="10" key="1">
    <citation type="submission" date="2020-07" db="EMBL/GenBank/DDBJ databases">
        <title>Huge and variable diversity of episymbiotic CPR bacteria and DPANN archaea in groundwater ecosystems.</title>
        <authorList>
            <person name="He C.Y."/>
            <person name="Keren R."/>
            <person name="Whittaker M."/>
            <person name="Farag I.F."/>
            <person name="Doudna J."/>
            <person name="Cate J.H.D."/>
            <person name="Banfield J.F."/>
        </authorList>
    </citation>
    <scope>NUCLEOTIDE SEQUENCE</scope>
    <source>
        <strain evidence="10">NC_groundwater_1664_Pr3_B-0.1um_52_9</strain>
    </source>
</reference>
<dbReference type="Proteomes" id="UP000807825">
    <property type="component" value="Unassembled WGS sequence"/>
</dbReference>
<dbReference type="GO" id="GO:0005886">
    <property type="term" value="C:plasma membrane"/>
    <property type="evidence" value="ECO:0007669"/>
    <property type="project" value="UniProtKB-SubCell"/>
</dbReference>
<dbReference type="PRINTS" id="PR00702">
    <property type="entry name" value="ACRIFLAVINRP"/>
</dbReference>
<dbReference type="PANTHER" id="PTHR32063">
    <property type="match status" value="1"/>
</dbReference>
<evidence type="ECO:0000313" key="10">
    <source>
        <dbReference type="EMBL" id="MBI5251201.1"/>
    </source>
</evidence>
<keyword evidence="4" id="KW-0997">Cell inner membrane</keyword>
<evidence type="ECO:0000256" key="7">
    <source>
        <dbReference type="ARBA" id="ARBA00023136"/>
    </source>
</evidence>
<evidence type="ECO:0000256" key="9">
    <source>
        <dbReference type="SAM" id="Phobius"/>
    </source>
</evidence>
<feature type="region of interest" description="Disordered" evidence="8">
    <location>
        <begin position="115"/>
        <end position="137"/>
    </location>
</feature>
<feature type="transmembrane region" description="Helical" evidence="9">
    <location>
        <begin position="534"/>
        <end position="554"/>
    </location>
</feature>
<dbReference type="Gene3D" id="3.30.70.1440">
    <property type="entry name" value="Multidrug efflux transporter AcrB pore domain"/>
    <property type="match status" value="1"/>
</dbReference>
<dbReference type="SUPFAM" id="SSF82693">
    <property type="entry name" value="Multidrug efflux transporter AcrB pore domain, PN1, PN2, PC1 and PC2 subdomains"/>
    <property type="match status" value="3"/>
</dbReference>
<accession>A0A9D6V742</accession>